<comment type="caution">
    <text evidence="1">The sequence shown here is derived from an EMBL/GenBank/DDBJ whole genome shotgun (WGS) entry which is preliminary data.</text>
</comment>
<keyword evidence="2" id="KW-1185">Reference proteome</keyword>
<dbReference type="OrthoDB" id="5298532at2"/>
<dbReference type="AlphaFoldDB" id="A0A562R9D8"/>
<sequence length="72" mass="8242">MTHINTLPETGFVRERDLIGNAKDAIRGIIPFSHATLWRKVKAEQFPAPVKLSTNVTAWRVEDIRTWISNQV</sequence>
<gene>
    <name evidence="1" type="ORF">IP91_02601</name>
</gene>
<dbReference type="Proteomes" id="UP000318431">
    <property type="component" value="Unassembled WGS sequence"/>
</dbReference>
<protein>
    <submittedName>
        <fullName evidence="1">AlpA family transcriptional regulator</fullName>
    </submittedName>
</protein>
<proteinExistence type="predicted"/>
<name>A0A562R9D8_9BURK</name>
<dbReference type="InterPro" id="IPR010260">
    <property type="entry name" value="AlpA"/>
</dbReference>
<dbReference type="Pfam" id="PF05930">
    <property type="entry name" value="Phage_AlpA"/>
    <property type="match status" value="1"/>
</dbReference>
<evidence type="ECO:0000313" key="2">
    <source>
        <dbReference type="Proteomes" id="UP000318431"/>
    </source>
</evidence>
<dbReference type="EMBL" id="VLLB01000004">
    <property type="protein sequence ID" value="TWI65194.1"/>
    <property type="molecule type" value="Genomic_DNA"/>
</dbReference>
<dbReference type="Gene3D" id="1.10.238.160">
    <property type="match status" value="1"/>
</dbReference>
<dbReference type="RefSeq" id="WP_145649446.1">
    <property type="nucleotide sequence ID" value="NZ_VLLB01000004.1"/>
</dbReference>
<accession>A0A562R9D8</accession>
<organism evidence="1 2">
    <name type="scientific">Pseudoduganella lurida</name>
    <dbReference type="NCBI Taxonomy" id="1036180"/>
    <lineage>
        <taxon>Bacteria</taxon>
        <taxon>Pseudomonadati</taxon>
        <taxon>Pseudomonadota</taxon>
        <taxon>Betaproteobacteria</taxon>
        <taxon>Burkholderiales</taxon>
        <taxon>Oxalobacteraceae</taxon>
        <taxon>Telluria group</taxon>
        <taxon>Pseudoduganella</taxon>
    </lineage>
</organism>
<evidence type="ECO:0000313" key="1">
    <source>
        <dbReference type="EMBL" id="TWI65194.1"/>
    </source>
</evidence>
<reference evidence="1 2" key="1">
    <citation type="journal article" date="2015" name="Stand. Genomic Sci.">
        <title>Genomic Encyclopedia of Bacterial and Archaeal Type Strains, Phase III: the genomes of soil and plant-associated and newly described type strains.</title>
        <authorList>
            <person name="Whitman W.B."/>
            <person name="Woyke T."/>
            <person name="Klenk H.P."/>
            <person name="Zhou Y."/>
            <person name="Lilburn T.G."/>
            <person name="Beck B.J."/>
            <person name="De Vos P."/>
            <person name="Vandamme P."/>
            <person name="Eisen J.A."/>
            <person name="Garrity G."/>
            <person name="Hugenholtz P."/>
            <person name="Kyrpides N.C."/>
        </authorList>
    </citation>
    <scope>NUCLEOTIDE SEQUENCE [LARGE SCALE GENOMIC DNA]</scope>
    <source>
        <strain evidence="1 2">CGMCC 1.10822</strain>
    </source>
</reference>